<feature type="transmembrane region" description="Helical" evidence="8">
    <location>
        <begin position="419"/>
        <end position="438"/>
    </location>
</feature>
<feature type="transmembrane region" description="Helical" evidence="8">
    <location>
        <begin position="36"/>
        <end position="57"/>
    </location>
</feature>
<dbReference type="InterPro" id="IPR035906">
    <property type="entry name" value="MetI-like_sf"/>
</dbReference>
<keyword evidence="2 8" id="KW-0813">Transport</keyword>
<evidence type="ECO:0000256" key="5">
    <source>
        <dbReference type="ARBA" id="ARBA00022692"/>
    </source>
</evidence>
<keyword evidence="3" id="KW-1003">Cell membrane</keyword>
<evidence type="ECO:0000256" key="3">
    <source>
        <dbReference type="ARBA" id="ARBA00022475"/>
    </source>
</evidence>
<keyword evidence="5 8" id="KW-0812">Transmembrane</keyword>
<dbReference type="RefSeq" id="WP_152225424.1">
    <property type="nucleotide sequence ID" value="NZ_BAAALV010000002.1"/>
</dbReference>
<feature type="transmembrane region" description="Helical" evidence="8">
    <location>
        <begin position="323"/>
        <end position="342"/>
    </location>
</feature>
<feature type="transmembrane region" description="Helical" evidence="8">
    <location>
        <begin position="444"/>
        <end position="463"/>
    </location>
</feature>
<evidence type="ECO:0000256" key="2">
    <source>
        <dbReference type="ARBA" id="ARBA00022448"/>
    </source>
</evidence>
<dbReference type="Proteomes" id="UP001500784">
    <property type="component" value="Unassembled WGS sequence"/>
</dbReference>
<comment type="subcellular location">
    <subcellularLocation>
        <location evidence="1">Cell inner membrane</location>
        <topology evidence="1">Multi-pass membrane protein</topology>
    </subcellularLocation>
    <subcellularLocation>
        <location evidence="8">Cell membrane</location>
        <topology evidence="8">Multi-pass membrane protein</topology>
    </subcellularLocation>
</comment>
<feature type="region of interest" description="Disordered" evidence="9">
    <location>
        <begin position="1"/>
        <end position="26"/>
    </location>
</feature>
<evidence type="ECO:0000256" key="8">
    <source>
        <dbReference type="RuleBase" id="RU363032"/>
    </source>
</evidence>
<evidence type="ECO:0000256" key="9">
    <source>
        <dbReference type="SAM" id="MobiDB-lite"/>
    </source>
</evidence>
<comment type="caution">
    <text evidence="11">The sequence shown here is derived from an EMBL/GenBank/DDBJ whole genome shotgun (WGS) entry which is preliminary data.</text>
</comment>
<protein>
    <submittedName>
        <fullName evidence="11">Iron ABC transporter permease</fullName>
    </submittedName>
</protein>
<dbReference type="PANTHER" id="PTHR43357:SF4">
    <property type="entry name" value="INNER MEMBRANE ABC TRANSPORTER PERMEASE PROTEIN YDCV"/>
    <property type="match status" value="1"/>
</dbReference>
<feature type="domain" description="ABC transmembrane type-1" evidence="10">
    <location>
        <begin position="374"/>
        <end position="564"/>
    </location>
</feature>
<evidence type="ECO:0000256" key="4">
    <source>
        <dbReference type="ARBA" id="ARBA00022519"/>
    </source>
</evidence>
<feature type="transmembrane region" description="Helical" evidence="8">
    <location>
        <begin position="87"/>
        <end position="107"/>
    </location>
</feature>
<feature type="transmembrane region" description="Helical" evidence="8">
    <location>
        <begin position="378"/>
        <end position="399"/>
    </location>
</feature>
<comment type="similarity">
    <text evidence="8">Belongs to the binding-protein-dependent transport system permease family.</text>
</comment>
<feature type="transmembrane region" description="Helical" evidence="8">
    <location>
        <begin position="119"/>
        <end position="140"/>
    </location>
</feature>
<keyword evidence="7 8" id="KW-0472">Membrane</keyword>
<name>A0ABP5A9X5_9MICC</name>
<dbReference type="InterPro" id="IPR000515">
    <property type="entry name" value="MetI-like"/>
</dbReference>
<evidence type="ECO:0000256" key="7">
    <source>
        <dbReference type="ARBA" id="ARBA00023136"/>
    </source>
</evidence>
<dbReference type="Pfam" id="PF00528">
    <property type="entry name" value="BPD_transp_1"/>
    <property type="match status" value="2"/>
</dbReference>
<reference evidence="12" key="1">
    <citation type="journal article" date="2019" name="Int. J. Syst. Evol. Microbiol.">
        <title>The Global Catalogue of Microorganisms (GCM) 10K type strain sequencing project: providing services to taxonomists for standard genome sequencing and annotation.</title>
        <authorList>
            <consortium name="The Broad Institute Genomics Platform"/>
            <consortium name="The Broad Institute Genome Sequencing Center for Infectious Disease"/>
            <person name="Wu L."/>
            <person name="Ma J."/>
        </authorList>
    </citation>
    <scope>NUCLEOTIDE SEQUENCE [LARGE SCALE GENOMIC DNA]</scope>
    <source>
        <strain evidence="12">JCM 13316</strain>
    </source>
</reference>
<gene>
    <name evidence="11" type="ORF">GCM10009688_10100</name>
</gene>
<feature type="domain" description="ABC transmembrane type-1" evidence="10">
    <location>
        <begin position="83"/>
        <end position="287"/>
    </location>
</feature>
<sequence length="586" mass="62218">MTSSSTLSKPQAEDPQQTQVNPPAPRSWGKLLRSRAFGGLLLVLSALVVFLVAYPLFQMFQRAGGPLEAWIELVSEPWFPGMIRDTAVVVGISAFLSLAIGALLAWVNERTDAGLGSVGDSLPLIPLFLPAVALAVGWVVLASPEVGLLSAVLEPMGFQIYSAAGMILVYVLLTVPYTYLPIVAAMRSLDPSLEEAARASGASTLRVIRTISLPAVAPSLLSGFILATIIGAGVYSVPAIIGSGTDLDIMSVRIVRSIQNSYPVDYGTAVRLSVLLLVVLLVLYYLQHSVISKQRFARMGGQAPKVAKIALGRWRWPVRMVGLAYILCAAVLPLAAVIYLSLQRYWQPDIFASNWTLENFKVMASGAGGALEGIGNSVFLGVTAGFVVVMAATLILTYARQSNNWVSKAAGAAAKFPGVVPGAVLAAAFIFAFAAAPFNLGGTLLIMGMAYFVSFLPYAVISLEGTSAQIDGSLEDASRLCGAGAGRTFGQIVLPLLRPGIFATFALVFVRIIGDLEVAVLLGTGQTPMVSALLFQVWGEGLFTQVAAVAVMMTAVSAVVVILMMWLSRPAWVRKMHARNRKALKR</sequence>
<keyword evidence="6 8" id="KW-1133">Transmembrane helix</keyword>
<evidence type="ECO:0000256" key="6">
    <source>
        <dbReference type="ARBA" id="ARBA00022989"/>
    </source>
</evidence>
<dbReference type="EMBL" id="BAAALV010000002">
    <property type="protein sequence ID" value="GAA1908035.1"/>
    <property type="molecule type" value="Genomic_DNA"/>
</dbReference>
<dbReference type="CDD" id="cd06261">
    <property type="entry name" value="TM_PBP2"/>
    <property type="match status" value="2"/>
</dbReference>
<keyword evidence="4" id="KW-0997">Cell inner membrane</keyword>
<feature type="transmembrane region" description="Helical" evidence="8">
    <location>
        <begin position="160"/>
        <end position="180"/>
    </location>
</feature>
<keyword evidence="12" id="KW-1185">Reference proteome</keyword>
<feature type="transmembrane region" description="Helical" evidence="8">
    <location>
        <begin position="269"/>
        <end position="286"/>
    </location>
</feature>
<feature type="transmembrane region" description="Helical" evidence="8">
    <location>
        <begin position="215"/>
        <end position="241"/>
    </location>
</feature>
<evidence type="ECO:0000313" key="12">
    <source>
        <dbReference type="Proteomes" id="UP001500784"/>
    </source>
</evidence>
<feature type="compositionally biased region" description="Polar residues" evidence="9">
    <location>
        <begin position="1"/>
        <end position="21"/>
    </location>
</feature>
<dbReference type="PANTHER" id="PTHR43357">
    <property type="entry name" value="INNER MEMBRANE ABC TRANSPORTER PERMEASE PROTEIN YDCV"/>
    <property type="match status" value="1"/>
</dbReference>
<dbReference type="Gene3D" id="1.10.3720.10">
    <property type="entry name" value="MetI-like"/>
    <property type="match status" value="2"/>
</dbReference>
<proteinExistence type="inferred from homology"/>
<accession>A0ABP5A9X5</accession>
<feature type="transmembrane region" description="Helical" evidence="8">
    <location>
        <begin position="501"/>
        <end position="522"/>
    </location>
</feature>
<organism evidence="11 12">
    <name type="scientific">Arthrobacter gandavensis</name>
    <dbReference type="NCBI Taxonomy" id="169960"/>
    <lineage>
        <taxon>Bacteria</taxon>
        <taxon>Bacillati</taxon>
        <taxon>Actinomycetota</taxon>
        <taxon>Actinomycetes</taxon>
        <taxon>Micrococcales</taxon>
        <taxon>Micrococcaceae</taxon>
        <taxon>Arthrobacter</taxon>
    </lineage>
</organism>
<dbReference type="SUPFAM" id="SSF161098">
    <property type="entry name" value="MetI-like"/>
    <property type="match status" value="2"/>
</dbReference>
<dbReference type="PROSITE" id="PS50928">
    <property type="entry name" value="ABC_TM1"/>
    <property type="match status" value="2"/>
</dbReference>
<evidence type="ECO:0000256" key="1">
    <source>
        <dbReference type="ARBA" id="ARBA00004429"/>
    </source>
</evidence>
<evidence type="ECO:0000259" key="10">
    <source>
        <dbReference type="PROSITE" id="PS50928"/>
    </source>
</evidence>
<evidence type="ECO:0000313" key="11">
    <source>
        <dbReference type="EMBL" id="GAA1908035.1"/>
    </source>
</evidence>
<feature type="transmembrane region" description="Helical" evidence="8">
    <location>
        <begin position="542"/>
        <end position="567"/>
    </location>
</feature>